<gene>
    <name evidence="1" type="ORF">METZ01_LOCUS331081</name>
</gene>
<protein>
    <submittedName>
        <fullName evidence="1">Uncharacterized protein</fullName>
    </submittedName>
</protein>
<dbReference type="EMBL" id="UINC01110608">
    <property type="protein sequence ID" value="SVC78227.1"/>
    <property type="molecule type" value="Genomic_DNA"/>
</dbReference>
<feature type="non-terminal residue" evidence="1">
    <location>
        <position position="44"/>
    </location>
</feature>
<reference evidence="1" key="1">
    <citation type="submission" date="2018-05" db="EMBL/GenBank/DDBJ databases">
        <authorList>
            <person name="Lanie J.A."/>
            <person name="Ng W.-L."/>
            <person name="Kazmierczak K.M."/>
            <person name="Andrzejewski T.M."/>
            <person name="Davidsen T.M."/>
            <person name="Wayne K.J."/>
            <person name="Tettelin H."/>
            <person name="Glass J.I."/>
            <person name="Rusch D."/>
            <person name="Podicherti R."/>
            <person name="Tsui H.-C.T."/>
            <person name="Winkler M.E."/>
        </authorList>
    </citation>
    <scope>NUCLEOTIDE SEQUENCE</scope>
</reference>
<proteinExistence type="predicted"/>
<name>A0A382PZF2_9ZZZZ</name>
<accession>A0A382PZF2</accession>
<evidence type="ECO:0000313" key="1">
    <source>
        <dbReference type="EMBL" id="SVC78227.1"/>
    </source>
</evidence>
<dbReference type="AlphaFoldDB" id="A0A382PZF2"/>
<organism evidence="1">
    <name type="scientific">marine metagenome</name>
    <dbReference type="NCBI Taxonomy" id="408172"/>
    <lineage>
        <taxon>unclassified sequences</taxon>
        <taxon>metagenomes</taxon>
        <taxon>ecological metagenomes</taxon>
    </lineage>
</organism>
<sequence>MNSYTNTPNSLWKGPIRLHYWAIKAISLWTMSRQRWSDRQHYLI</sequence>